<dbReference type="VEuPathDB" id="FungiDB:I7I51_01822"/>
<evidence type="ECO:0000256" key="1">
    <source>
        <dbReference type="SAM" id="MobiDB-lite"/>
    </source>
</evidence>
<protein>
    <submittedName>
        <fullName evidence="2">Uncharacterized protein</fullName>
    </submittedName>
</protein>
<sequence>MAFLVNCCKSSFIDQDSRQNTRNPRTKKKRYSREGEKNPSEEETDTGREIVCVAEGENNKSRVELINIPGWAKTALLGVGSRLAENNNQVGLLGDPELDKMMQISTRYDERIQQRLLHQRPDAERHAQLLEREKQADRRV</sequence>
<evidence type="ECO:0000313" key="2">
    <source>
        <dbReference type="EMBL" id="QSS64751.1"/>
    </source>
</evidence>
<gene>
    <name evidence="2" type="ORF">I7I51_01822</name>
</gene>
<accession>A0A8A1MFP9</accession>
<name>A0A8A1MFP9_AJECA</name>
<dbReference type="EMBL" id="CP069114">
    <property type="protein sequence ID" value="QSS64751.1"/>
    <property type="molecule type" value="Genomic_DNA"/>
</dbReference>
<reference evidence="2" key="1">
    <citation type="submission" date="2021-01" db="EMBL/GenBank/DDBJ databases">
        <title>Chromosome-level genome assembly of a human fungal pathogen reveals clustering of transcriptionally co-regulated genes.</title>
        <authorList>
            <person name="Voorhies M."/>
            <person name="Cohen S."/>
            <person name="Shea T.P."/>
            <person name="Petrus S."/>
            <person name="Munoz J.F."/>
            <person name="Poplawski S."/>
            <person name="Goldman W.E."/>
            <person name="Michael T."/>
            <person name="Cuomo C.A."/>
            <person name="Sil A."/>
            <person name="Beyhan S."/>
        </authorList>
    </citation>
    <scope>NUCLEOTIDE SEQUENCE</scope>
    <source>
        <strain evidence="2">WU24</strain>
    </source>
</reference>
<feature type="compositionally biased region" description="Basic and acidic residues" evidence="1">
    <location>
        <begin position="32"/>
        <end position="47"/>
    </location>
</feature>
<dbReference type="AlphaFoldDB" id="A0A8A1MFP9"/>
<feature type="region of interest" description="Disordered" evidence="1">
    <location>
        <begin position="15"/>
        <end position="47"/>
    </location>
</feature>
<evidence type="ECO:0000313" key="3">
    <source>
        <dbReference type="Proteomes" id="UP000663671"/>
    </source>
</evidence>
<proteinExistence type="predicted"/>
<organism evidence="2 3">
    <name type="scientific">Ajellomyces capsulatus</name>
    <name type="common">Darling's disease fungus</name>
    <name type="synonym">Histoplasma capsulatum</name>
    <dbReference type="NCBI Taxonomy" id="5037"/>
    <lineage>
        <taxon>Eukaryota</taxon>
        <taxon>Fungi</taxon>
        <taxon>Dikarya</taxon>
        <taxon>Ascomycota</taxon>
        <taxon>Pezizomycotina</taxon>
        <taxon>Eurotiomycetes</taxon>
        <taxon>Eurotiomycetidae</taxon>
        <taxon>Onygenales</taxon>
        <taxon>Ajellomycetaceae</taxon>
        <taxon>Histoplasma</taxon>
    </lineage>
</organism>
<dbReference type="Proteomes" id="UP000663671">
    <property type="component" value="Chromosome 1"/>
</dbReference>